<comment type="caution">
    <text evidence="2">The sequence shown here is derived from an EMBL/GenBank/DDBJ whole genome shotgun (WGS) entry which is preliminary data.</text>
</comment>
<accession>A0A100XH09</accession>
<dbReference type="Gene3D" id="3.10.450.50">
    <property type="match status" value="1"/>
</dbReference>
<evidence type="ECO:0000313" key="2">
    <source>
        <dbReference type="EMBL" id="GAT16213.1"/>
    </source>
</evidence>
<name>A0A100XH09_MYCTH</name>
<dbReference type="Pfam" id="PF13577">
    <property type="entry name" value="SnoaL_4"/>
    <property type="match status" value="1"/>
</dbReference>
<protein>
    <recommendedName>
        <fullName evidence="1">SnoaL-like domain-containing protein</fullName>
    </recommendedName>
</protein>
<dbReference type="InterPro" id="IPR032710">
    <property type="entry name" value="NTF2-like_dom_sf"/>
</dbReference>
<dbReference type="OrthoDB" id="1492465at2"/>
<dbReference type="InterPro" id="IPR037401">
    <property type="entry name" value="SnoaL-like"/>
</dbReference>
<dbReference type="SUPFAM" id="SSF54427">
    <property type="entry name" value="NTF2-like"/>
    <property type="match status" value="1"/>
</dbReference>
<dbReference type="AlphaFoldDB" id="A0A100XH09"/>
<reference evidence="3" key="2">
    <citation type="submission" date="2016-02" db="EMBL/GenBank/DDBJ databases">
        <title>Draft genome sequence of five rapidly growing Mycobacterium species.</title>
        <authorList>
            <person name="Katahira K."/>
            <person name="Gotou Y."/>
            <person name="Iida K."/>
            <person name="Ogura Y."/>
            <person name="Hayashi T."/>
        </authorList>
    </citation>
    <scope>NUCLEOTIDE SEQUENCE [LARGE SCALE GENOMIC DNA]</scope>
    <source>
        <strain evidence="3">JCM6362</strain>
    </source>
</reference>
<gene>
    <name evidence="2" type="ORF">RMCT_3182</name>
</gene>
<organism evidence="2 3">
    <name type="scientific">Mycolicibacterium thermoresistibile</name>
    <name type="common">Mycobacterium thermoresistibile</name>
    <dbReference type="NCBI Taxonomy" id="1797"/>
    <lineage>
        <taxon>Bacteria</taxon>
        <taxon>Bacillati</taxon>
        <taxon>Actinomycetota</taxon>
        <taxon>Actinomycetes</taxon>
        <taxon>Mycobacteriales</taxon>
        <taxon>Mycobacteriaceae</taxon>
        <taxon>Mycolicibacterium</taxon>
    </lineage>
</organism>
<dbReference type="OMA" id="RRFEHWF"/>
<dbReference type="Proteomes" id="UP000069654">
    <property type="component" value="Unassembled WGS sequence"/>
</dbReference>
<evidence type="ECO:0000313" key="3">
    <source>
        <dbReference type="Proteomes" id="UP000069654"/>
    </source>
</evidence>
<proteinExistence type="predicted"/>
<reference evidence="2 3" key="1">
    <citation type="journal article" date="2016" name="Genome Announc.">
        <title>Draft Genome Sequences of Five Rapidly Growing Mycobacterium Species, M. thermoresistibile, M. fortuitum subsp. acetamidolyticum, M. canariasense, M. brisbanense, and M. novocastrense.</title>
        <authorList>
            <person name="Katahira K."/>
            <person name="Ogura Y."/>
            <person name="Gotoh Y."/>
            <person name="Hayashi T."/>
        </authorList>
    </citation>
    <scope>NUCLEOTIDE SEQUENCE [LARGE SCALE GENOMIC DNA]</scope>
    <source>
        <strain evidence="2 3">JCM6362</strain>
    </source>
</reference>
<sequence>MSVANTRDDASEIRAQIEVLVAEFAWRIDHRSGHGVADLFTPQGRYMAEGEAFDLQGRDQIQDFYERRRAAGPRTSRHLFSNLHLEHVDGDCAHGVCVLTLHAANGRPPHPLKPVLIADYSDTYRRTSDGVWRFESRVVTPLFGSVPKFGSRKN</sequence>
<dbReference type="CDD" id="cd00531">
    <property type="entry name" value="NTF2_like"/>
    <property type="match status" value="1"/>
</dbReference>
<evidence type="ECO:0000259" key="1">
    <source>
        <dbReference type="Pfam" id="PF13577"/>
    </source>
</evidence>
<feature type="domain" description="SnoaL-like" evidence="1">
    <location>
        <begin position="11"/>
        <end position="137"/>
    </location>
</feature>
<dbReference type="STRING" id="1797.RMCT_3182"/>
<dbReference type="EMBL" id="BCTB01000036">
    <property type="protein sequence ID" value="GAT16213.1"/>
    <property type="molecule type" value="Genomic_DNA"/>
</dbReference>
<dbReference type="RefSeq" id="WP_003923540.1">
    <property type="nucleotide sequence ID" value="NZ_BCTB01000036.1"/>
</dbReference>